<evidence type="ECO:0000313" key="7">
    <source>
        <dbReference type="Proteomes" id="UP001596495"/>
    </source>
</evidence>
<dbReference type="Gene3D" id="3.50.50.100">
    <property type="match status" value="1"/>
</dbReference>
<keyword evidence="3" id="KW-0274">FAD</keyword>
<accession>A0ABW2R8W1</accession>
<gene>
    <name evidence="6" type="ORF">ACFQNJ_08305</name>
</gene>
<dbReference type="EMBL" id="JBHTBX010000004">
    <property type="protein sequence ID" value="MFC7434511.1"/>
    <property type="molecule type" value="Genomic_DNA"/>
</dbReference>
<dbReference type="PRINTS" id="PR00469">
    <property type="entry name" value="PNDRDTASEII"/>
</dbReference>
<evidence type="ECO:0000256" key="4">
    <source>
        <dbReference type="ARBA" id="ARBA00023002"/>
    </source>
</evidence>
<evidence type="ECO:0000256" key="3">
    <source>
        <dbReference type="ARBA" id="ARBA00022827"/>
    </source>
</evidence>
<proteinExistence type="predicted"/>
<evidence type="ECO:0000259" key="5">
    <source>
        <dbReference type="Pfam" id="PF07992"/>
    </source>
</evidence>
<feature type="domain" description="FAD/NAD(P)-binding" evidence="5">
    <location>
        <begin position="10"/>
        <end position="318"/>
    </location>
</feature>
<name>A0ABW2R8W1_9BURK</name>
<dbReference type="InterPro" id="IPR051169">
    <property type="entry name" value="NADH-Q_oxidoreductase"/>
</dbReference>
<dbReference type="InterPro" id="IPR017584">
    <property type="entry name" value="Pyridine_nucleo_diS_OxRdtase_N"/>
</dbReference>
<comment type="caution">
    <text evidence="6">The sequence shown here is derived from an EMBL/GenBank/DDBJ whole genome shotgun (WGS) entry which is preliminary data.</text>
</comment>
<dbReference type="PANTHER" id="PTHR42913:SF9">
    <property type="entry name" value="SLR1591 PROTEIN"/>
    <property type="match status" value="1"/>
</dbReference>
<organism evidence="6 7">
    <name type="scientific">Hydrogenophaga bisanensis</name>
    <dbReference type="NCBI Taxonomy" id="439611"/>
    <lineage>
        <taxon>Bacteria</taxon>
        <taxon>Pseudomonadati</taxon>
        <taxon>Pseudomonadota</taxon>
        <taxon>Betaproteobacteria</taxon>
        <taxon>Burkholderiales</taxon>
        <taxon>Comamonadaceae</taxon>
        <taxon>Hydrogenophaga</taxon>
    </lineage>
</organism>
<dbReference type="SUPFAM" id="SSF51905">
    <property type="entry name" value="FAD/NAD(P)-binding domain"/>
    <property type="match status" value="2"/>
</dbReference>
<evidence type="ECO:0000256" key="1">
    <source>
        <dbReference type="ARBA" id="ARBA00001974"/>
    </source>
</evidence>
<dbReference type="InterPro" id="IPR036188">
    <property type="entry name" value="FAD/NAD-bd_sf"/>
</dbReference>
<keyword evidence="4" id="KW-0560">Oxidoreductase</keyword>
<keyword evidence="7" id="KW-1185">Reference proteome</keyword>
<reference evidence="7" key="1">
    <citation type="journal article" date="2019" name="Int. J. Syst. Evol. Microbiol.">
        <title>The Global Catalogue of Microorganisms (GCM) 10K type strain sequencing project: providing services to taxonomists for standard genome sequencing and annotation.</title>
        <authorList>
            <consortium name="The Broad Institute Genomics Platform"/>
            <consortium name="The Broad Institute Genome Sequencing Center for Infectious Disease"/>
            <person name="Wu L."/>
            <person name="Ma J."/>
        </authorList>
    </citation>
    <scope>NUCLEOTIDE SEQUENCE [LARGE SCALE GENOMIC DNA]</scope>
    <source>
        <strain evidence="7">CCUG 54518</strain>
    </source>
</reference>
<sequence length="386" mass="41193">MANHKTGVKKLVLLGAGHAHVHVLSSLARQRPRDLEVTLVTPQDHQTYSGMVPGFVAGCYAGHECRIALTPLMRSAGVQWVAGHCAGLRAAEQMVDVSVRAEAPADAVSLDYDLLSIDTGAVVDRLRLEQVMPGAAEHALMLRPIDRFVHLWPQVLALARRRPLQVVVVGGGAAGLEVLMAARQRLLRDGVAGSRFTLVTGGAEPGSSYPAGVRRRISRQLKAHGIAVVQDTCIGMDAGLVRVAGGGVLPCDVPILAIGTHAPAWLLNSGLNLSPQGHILVNAFQQSTSHDNVFAAGDVATRADRPHPKSGVYAVRAGPALATNLMAWHAGAPLKPHHPPSRTLNLLSCGSGHAIASWGPFHAEGAWAWRWKDRIDRAFIRRYCLN</sequence>
<protein>
    <submittedName>
        <fullName evidence="6">FAD-dependent oxidoreductase</fullName>
    </submittedName>
</protein>
<dbReference type="InterPro" id="IPR023753">
    <property type="entry name" value="FAD/NAD-binding_dom"/>
</dbReference>
<dbReference type="PRINTS" id="PR00368">
    <property type="entry name" value="FADPNR"/>
</dbReference>
<evidence type="ECO:0000256" key="2">
    <source>
        <dbReference type="ARBA" id="ARBA00022630"/>
    </source>
</evidence>
<evidence type="ECO:0000313" key="6">
    <source>
        <dbReference type="EMBL" id="MFC7434511.1"/>
    </source>
</evidence>
<dbReference type="Pfam" id="PF07992">
    <property type="entry name" value="Pyr_redox_2"/>
    <property type="match status" value="1"/>
</dbReference>
<comment type="cofactor">
    <cofactor evidence="1">
        <name>FAD</name>
        <dbReference type="ChEBI" id="CHEBI:57692"/>
    </cofactor>
</comment>
<dbReference type="Proteomes" id="UP001596495">
    <property type="component" value="Unassembled WGS sequence"/>
</dbReference>
<dbReference type="RefSeq" id="WP_382255933.1">
    <property type="nucleotide sequence ID" value="NZ_JBHTBX010000004.1"/>
</dbReference>
<dbReference type="NCBIfam" id="TIGR03169">
    <property type="entry name" value="Nterm_to_SelD"/>
    <property type="match status" value="1"/>
</dbReference>
<keyword evidence="2" id="KW-0285">Flavoprotein</keyword>
<dbReference type="PANTHER" id="PTHR42913">
    <property type="entry name" value="APOPTOSIS-INDUCING FACTOR 1"/>
    <property type="match status" value="1"/>
</dbReference>